<dbReference type="SUPFAM" id="SSF57850">
    <property type="entry name" value="RING/U-box"/>
    <property type="match status" value="2"/>
</dbReference>
<keyword evidence="2" id="KW-0808">Transferase</keyword>
<name>A0A6A6P6W4_9PEZI</name>
<dbReference type="PANTHER" id="PTHR22770">
    <property type="entry name" value="UBIQUITIN CONJUGATING ENZYME 7 INTERACTING PROTEIN-RELATED"/>
    <property type="match status" value="1"/>
</dbReference>
<dbReference type="Pfam" id="PF22191">
    <property type="entry name" value="IBR_1"/>
    <property type="match status" value="1"/>
</dbReference>
<organism evidence="12 13">
    <name type="scientific">Lineolata rhizophorae</name>
    <dbReference type="NCBI Taxonomy" id="578093"/>
    <lineage>
        <taxon>Eukaryota</taxon>
        <taxon>Fungi</taxon>
        <taxon>Dikarya</taxon>
        <taxon>Ascomycota</taxon>
        <taxon>Pezizomycotina</taxon>
        <taxon>Dothideomycetes</taxon>
        <taxon>Dothideomycetes incertae sedis</taxon>
        <taxon>Lineolatales</taxon>
        <taxon>Lineolataceae</taxon>
        <taxon>Lineolata</taxon>
    </lineage>
</organism>
<evidence type="ECO:0000256" key="5">
    <source>
        <dbReference type="ARBA" id="ARBA00022771"/>
    </source>
</evidence>
<sequence length="838" mass="93194">MIPCKYFRTRIGCARGTHCRYAHEESASASPFNVPTFPKPAGDRGNSNITPTSPHKDSLSKVPCVFFLRGYCRNGSACSFSHQSDQSHALSRPDTDSNYKEPTTEHCTRELCGASVTFDDGAQVSKVSFPSDFSAVRIDGLPLNSNPGFVTTTLSGLGFELPDTCVRILAHGGSTDKLSAIVQMEDPSFAANLREELERRKSRDAKYIQLEAVHIPPSVLSESAARRVDSRRVICSWRKPSRRAKIKFGNESIAKRVMGKFQDGRYKILGDKVDCDLVTRFAGRANSVNLTTVWTVVLKNLPGVTTENDIARAIQSYDRPRDIELDNPTYSITDNQACSTIKSMFLSVGPLDLWEASADWDAQRMKAKARFQNDTDAREAAKRLNRETLPFYKFGRLSVDLITRAKFKVSTNIYDAVQPVIEQENSTWSGERIKLHTYRNVDATQKYTVLTLGGPAANEVAKAKDKLANILTGHIAVDADDDTPIWGGFFNSRKAHNDLKFVENDFGVVIVIDKRKSRLRLYGSAQNCKDATIRLREIANADFSIRYIVLDVFKYWWAAHGGFQRIVAAVGEGVAAMDTISTPKRIIISGSAQDFETASAICQGQIRQSEKAKVEAGKSDDCTVCWTEAENPIRTQCEHLYCLDCFENLCWSAASGNKEAAISCQGDEGRCNAIFSLRELQEHLPSSSFEEILEASLTSHVRRRPQDFRYCPTADCGEIYRNCAEVNNTVRICGKCCLATCTSCHAPHEGMTCGEYKDIASGGHEAFERLKEKGGWKDCPKCGTTIEKTDGCNHMTCPGCRIHICWVCLETFQADGPCYEHMNRRHGNIGLFIPLDDL</sequence>
<dbReference type="InterPro" id="IPR002867">
    <property type="entry name" value="IBR_dom"/>
</dbReference>
<feature type="domain" description="C3H1-type" evidence="10">
    <location>
        <begin position="58"/>
        <end position="85"/>
    </location>
</feature>
<dbReference type="Pfam" id="PF00642">
    <property type="entry name" value="zf-CCCH"/>
    <property type="match status" value="1"/>
</dbReference>
<evidence type="ECO:0000256" key="6">
    <source>
        <dbReference type="ARBA" id="ARBA00022786"/>
    </source>
</evidence>
<evidence type="ECO:0000259" key="11">
    <source>
        <dbReference type="PROSITE" id="PS51873"/>
    </source>
</evidence>
<dbReference type="PROSITE" id="PS50103">
    <property type="entry name" value="ZF_C3H1"/>
    <property type="match status" value="2"/>
</dbReference>
<dbReference type="OrthoDB" id="10009520at2759"/>
<accession>A0A6A6P6W4</accession>
<keyword evidence="6" id="KW-0833">Ubl conjugation pathway</keyword>
<keyword evidence="7 8" id="KW-0862">Zinc</keyword>
<protein>
    <submittedName>
        <fullName evidence="12">Uncharacterized protein</fullName>
    </submittedName>
</protein>
<reference evidence="12" key="1">
    <citation type="journal article" date="2020" name="Stud. Mycol.">
        <title>101 Dothideomycetes genomes: a test case for predicting lifestyles and emergence of pathogens.</title>
        <authorList>
            <person name="Haridas S."/>
            <person name="Albert R."/>
            <person name="Binder M."/>
            <person name="Bloem J."/>
            <person name="Labutti K."/>
            <person name="Salamov A."/>
            <person name="Andreopoulos B."/>
            <person name="Baker S."/>
            <person name="Barry K."/>
            <person name="Bills G."/>
            <person name="Bluhm B."/>
            <person name="Cannon C."/>
            <person name="Castanera R."/>
            <person name="Culley D."/>
            <person name="Daum C."/>
            <person name="Ezra D."/>
            <person name="Gonzalez J."/>
            <person name="Henrissat B."/>
            <person name="Kuo A."/>
            <person name="Liang C."/>
            <person name="Lipzen A."/>
            <person name="Lutzoni F."/>
            <person name="Magnuson J."/>
            <person name="Mondo S."/>
            <person name="Nolan M."/>
            <person name="Ohm R."/>
            <person name="Pangilinan J."/>
            <person name="Park H.-J."/>
            <person name="Ramirez L."/>
            <person name="Alfaro M."/>
            <person name="Sun H."/>
            <person name="Tritt A."/>
            <person name="Yoshinaga Y."/>
            <person name="Zwiers L.-H."/>
            <person name="Turgeon B."/>
            <person name="Goodwin S."/>
            <person name="Spatafora J."/>
            <person name="Crous P."/>
            <person name="Grigoriev I."/>
        </authorList>
    </citation>
    <scope>NUCLEOTIDE SEQUENCE</scope>
    <source>
        <strain evidence="12">ATCC 16933</strain>
    </source>
</reference>
<evidence type="ECO:0000313" key="12">
    <source>
        <dbReference type="EMBL" id="KAF2459725.1"/>
    </source>
</evidence>
<gene>
    <name evidence="12" type="ORF">BDY21DRAFT_316292</name>
</gene>
<dbReference type="CDD" id="cd22585">
    <property type="entry name" value="Rcat_RBR_DEAH12-like"/>
    <property type="match status" value="1"/>
</dbReference>
<dbReference type="PROSITE" id="PS51873">
    <property type="entry name" value="TRIAD"/>
    <property type="match status" value="1"/>
</dbReference>
<dbReference type="Gene3D" id="3.30.1370.210">
    <property type="match status" value="1"/>
</dbReference>
<dbReference type="Gene3D" id="1.20.120.1750">
    <property type="match status" value="1"/>
</dbReference>
<keyword evidence="5 8" id="KW-0863">Zinc-finger</keyword>
<dbReference type="SMART" id="SM00356">
    <property type="entry name" value="ZnF_C3H1"/>
    <property type="match status" value="2"/>
</dbReference>
<evidence type="ECO:0000256" key="7">
    <source>
        <dbReference type="ARBA" id="ARBA00022833"/>
    </source>
</evidence>
<dbReference type="InterPro" id="IPR013083">
    <property type="entry name" value="Znf_RING/FYVE/PHD"/>
</dbReference>
<evidence type="ECO:0000313" key="13">
    <source>
        <dbReference type="Proteomes" id="UP000799766"/>
    </source>
</evidence>
<keyword evidence="13" id="KW-1185">Reference proteome</keyword>
<evidence type="ECO:0000256" key="9">
    <source>
        <dbReference type="SAM" id="MobiDB-lite"/>
    </source>
</evidence>
<evidence type="ECO:0000256" key="2">
    <source>
        <dbReference type="ARBA" id="ARBA00022679"/>
    </source>
</evidence>
<dbReference type="GO" id="GO:0097039">
    <property type="term" value="P:protein linear polyubiquitination"/>
    <property type="evidence" value="ECO:0007669"/>
    <property type="project" value="TreeGrafter"/>
</dbReference>
<evidence type="ECO:0000256" key="8">
    <source>
        <dbReference type="PROSITE-ProRule" id="PRU00723"/>
    </source>
</evidence>
<feature type="zinc finger region" description="C3H1-type" evidence="8">
    <location>
        <begin position="58"/>
        <end position="85"/>
    </location>
</feature>
<keyword evidence="3 8" id="KW-0479">Metal-binding</keyword>
<proteinExistence type="predicted"/>
<feature type="region of interest" description="Disordered" evidence="9">
    <location>
        <begin position="29"/>
        <end position="58"/>
    </location>
</feature>
<dbReference type="Gene3D" id="3.30.40.10">
    <property type="entry name" value="Zinc/RING finger domain, C3HC4 (zinc finger)"/>
    <property type="match status" value="1"/>
</dbReference>
<dbReference type="CDD" id="cd20335">
    <property type="entry name" value="BRcat_RBR"/>
    <property type="match status" value="1"/>
</dbReference>
<dbReference type="GO" id="GO:0008270">
    <property type="term" value="F:zinc ion binding"/>
    <property type="evidence" value="ECO:0007669"/>
    <property type="project" value="UniProtKB-KW"/>
</dbReference>
<dbReference type="Proteomes" id="UP000799766">
    <property type="component" value="Unassembled WGS sequence"/>
</dbReference>
<dbReference type="InterPro" id="IPR000571">
    <property type="entry name" value="Znf_CCCH"/>
</dbReference>
<dbReference type="InterPro" id="IPR036855">
    <property type="entry name" value="Znf_CCCH_sf"/>
</dbReference>
<dbReference type="GO" id="GO:0043161">
    <property type="term" value="P:proteasome-mediated ubiquitin-dependent protein catabolic process"/>
    <property type="evidence" value="ECO:0007669"/>
    <property type="project" value="TreeGrafter"/>
</dbReference>
<feature type="domain" description="C3H1-type" evidence="10">
    <location>
        <begin position="1"/>
        <end position="26"/>
    </location>
</feature>
<dbReference type="InterPro" id="IPR044066">
    <property type="entry name" value="TRIAD_supradom"/>
</dbReference>
<dbReference type="SMART" id="SM00647">
    <property type="entry name" value="IBR"/>
    <property type="match status" value="2"/>
</dbReference>
<dbReference type="PANTHER" id="PTHR22770:SF13">
    <property type="entry name" value="RING-TYPE DOMAIN-CONTAINING PROTEIN"/>
    <property type="match status" value="1"/>
</dbReference>
<evidence type="ECO:0000259" key="10">
    <source>
        <dbReference type="PROSITE" id="PS50103"/>
    </source>
</evidence>
<dbReference type="SUPFAM" id="SSF90229">
    <property type="entry name" value="CCCH zinc finger"/>
    <property type="match status" value="2"/>
</dbReference>
<dbReference type="AlphaFoldDB" id="A0A6A6P6W4"/>
<evidence type="ECO:0000256" key="1">
    <source>
        <dbReference type="ARBA" id="ARBA00004906"/>
    </source>
</evidence>
<evidence type="ECO:0000256" key="4">
    <source>
        <dbReference type="ARBA" id="ARBA00022737"/>
    </source>
</evidence>
<dbReference type="GO" id="GO:0004842">
    <property type="term" value="F:ubiquitin-protein transferase activity"/>
    <property type="evidence" value="ECO:0007669"/>
    <property type="project" value="TreeGrafter"/>
</dbReference>
<dbReference type="InterPro" id="IPR051628">
    <property type="entry name" value="LUBAC_E3_Ligases"/>
</dbReference>
<dbReference type="GO" id="GO:0043130">
    <property type="term" value="F:ubiquitin binding"/>
    <property type="evidence" value="ECO:0007669"/>
    <property type="project" value="TreeGrafter"/>
</dbReference>
<feature type="zinc finger region" description="C3H1-type" evidence="8">
    <location>
        <begin position="1"/>
        <end position="26"/>
    </location>
</feature>
<evidence type="ECO:0000256" key="3">
    <source>
        <dbReference type="ARBA" id="ARBA00022723"/>
    </source>
</evidence>
<dbReference type="GO" id="GO:0000151">
    <property type="term" value="C:ubiquitin ligase complex"/>
    <property type="evidence" value="ECO:0007669"/>
    <property type="project" value="TreeGrafter"/>
</dbReference>
<comment type="pathway">
    <text evidence="1">Protein modification; protein ubiquitination.</text>
</comment>
<dbReference type="EMBL" id="MU001674">
    <property type="protein sequence ID" value="KAF2459725.1"/>
    <property type="molecule type" value="Genomic_DNA"/>
</dbReference>
<keyword evidence="4" id="KW-0677">Repeat</keyword>
<dbReference type="Pfam" id="PF01485">
    <property type="entry name" value="IBR"/>
    <property type="match status" value="1"/>
</dbReference>
<feature type="domain" description="RING-type" evidence="11">
    <location>
        <begin position="618"/>
        <end position="825"/>
    </location>
</feature>